<sequence>MNKTTDQPASSSFNRKSSVYVSGFAPEVDEEQLLQAFVTFGDIIEIKIPHEPHDPKKHRGYAFITFSSAADAQEAIDNYDLNQLPGYQGSGKFLKCSLAQPSKYVDESGRNDRASEWTFWETEEWKAEHGERPEDGQEATE</sequence>
<dbReference type="InterPro" id="IPR000504">
    <property type="entry name" value="RRM_dom"/>
</dbReference>
<dbReference type="PANTHER" id="PTHR48037:SF1">
    <property type="entry name" value="RRM DOMAIN-CONTAINING PROTEIN"/>
    <property type="match status" value="1"/>
</dbReference>
<dbReference type="SMART" id="SM00360">
    <property type="entry name" value="RRM"/>
    <property type="match status" value="1"/>
</dbReference>
<dbReference type="Gene3D" id="3.30.70.330">
    <property type="match status" value="1"/>
</dbReference>
<keyword evidence="1" id="KW-0694">RNA-binding</keyword>
<evidence type="ECO:0000313" key="3">
    <source>
        <dbReference type="EMBL" id="KIR40752.1"/>
    </source>
</evidence>
<dbReference type="OrthoDB" id="407442at2759"/>
<dbReference type="PROSITE" id="PS50102">
    <property type="entry name" value="RRM"/>
    <property type="match status" value="1"/>
</dbReference>
<protein>
    <submittedName>
        <fullName evidence="3">Cyclophilin</fullName>
    </submittedName>
</protein>
<evidence type="ECO:0000313" key="4">
    <source>
        <dbReference type="Proteomes" id="UP000053392"/>
    </source>
</evidence>
<dbReference type="InterPro" id="IPR035979">
    <property type="entry name" value="RBD_domain_sf"/>
</dbReference>
<dbReference type="EMBL" id="KN847902">
    <property type="protein sequence ID" value="KIR40752.1"/>
    <property type="molecule type" value="Genomic_DNA"/>
</dbReference>
<dbReference type="Pfam" id="PF00076">
    <property type="entry name" value="RRM_1"/>
    <property type="match status" value="1"/>
</dbReference>
<accession>A0A0D0T4K0</accession>
<feature type="domain" description="RRM" evidence="2">
    <location>
        <begin position="17"/>
        <end position="101"/>
    </location>
</feature>
<organism evidence="3 4">
    <name type="scientific">Cryptococcus deuterogattii Ram5</name>
    <dbReference type="NCBI Taxonomy" id="1296110"/>
    <lineage>
        <taxon>Eukaryota</taxon>
        <taxon>Fungi</taxon>
        <taxon>Dikarya</taxon>
        <taxon>Basidiomycota</taxon>
        <taxon>Agaricomycotina</taxon>
        <taxon>Tremellomycetes</taxon>
        <taxon>Tremellales</taxon>
        <taxon>Cryptococcaceae</taxon>
        <taxon>Cryptococcus</taxon>
        <taxon>Cryptococcus gattii species complex</taxon>
    </lineage>
</organism>
<keyword evidence="4" id="KW-1185">Reference proteome</keyword>
<dbReference type="AlphaFoldDB" id="A0A0D0T4K0"/>
<dbReference type="SUPFAM" id="SSF54928">
    <property type="entry name" value="RNA-binding domain, RBD"/>
    <property type="match status" value="1"/>
</dbReference>
<dbReference type="PANTHER" id="PTHR48037">
    <property type="entry name" value="ATPASE E1"/>
    <property type="match status" value="1"/>
</dbReference>
<name>A0A0D0T4K0_9TREE</name>
<dbReference type="HOGENOM" id="CLU_012062_27_1_1"/>
<evidence type="ECO:0000259" key="2">
    <source>
        <dbReference type="PROSITE" id="PS50102"/>
    </source>
</evidence>
<gene>
    <name evidence="3" type="ORF">I313_03408</name>
</gene>
<proteinExistence type="predicted"/>
<dbReference type="InterPro" id="IPR012677">
    <property type="entry name" value="Nucleotide-bd_a/b_plait_sf"/>
</dbReference>
<dbReference type="GO" id="GO:0003723">
    <property type="term" value="F:RNA binding"/>
    <property type="evidence" value="ECO:0007669"/>
    <property type="project" value="UniProtKB-UniRule"/>
</dbReference>
<evidence type="ECO:0000256" key="1">
    <source>
        <dbReference type="PROSITE-ProRule" id="PRU00176"/>
    </source>
</evidence>
<reference evidence="3 4" key="1">
    <citation type="submission" date="2015-01" db="EMBL/GenBank/DDBJ databases">
        <title>The Genome Sequence of Cryptococcus gattii Ram5.</title>
        <authorList>
            <consortium name="The Broad Institute Genomics Platform"/>
            <person name="Cuomo C."/>
            <person name="Litvintseva A."/>
            <person name="Chen Y."/>
            <person name="Heitman J."/>
            <person name="Sun S."/>
            <person name="Springer D."/>
            <person name="Dromer F."/>
            <person name="Young S."/>
            <person name="Zeng Q."/>
            <person name="Gargeya S."/>
            <person name="Abouelleil A."/>
            <person name="Alvarado L."/>
            <person name="Chapman S.B."/>
            <person name="Gainer-Dewar J."/>
            <person name="Goldberg J."/>
            <person name="Griggs A."/>
            <person name="Gujja S."/>
            <person name="Hansen M."/>
            <person name="Howarth C."/>
            <person name="Imamovic A."/>
            <person name="Larimer J."/>
            <person name="Murphy C."/>
            <person name="Naylor J."/>
            <person name="Pearson M."/>
            <person name="Priest M."/>
            <person name="Roberts A."/>
            <person name="Saif S."/>
            <person name="Shea T."/>
            <person name="Sykes S."/>
            <person name="Wortman J."/>
            <person name="Nusbaum C."/>
            <person name="Birren B."/>
        </authorList>
    </citation>
    <scope>NUCLEOTIDE SEQUENCE [LARGE SCALE GENOMIC DNA]</scope>
    <source>
        <strain evidence="3 4">Ram5</strain>
    </source>
</reference>
<dbReference type="Proteomes" id="UP000053392">
    <property type="component" value="Unassembled WGS sequence"/>
</dbReference>